<reference evidence="6" key="1">
    <citation type="submission" date="2019-06" db="EMBL/GenBank/DDBJ databases">
        <authorList>
            <person name="Broberg M."/>
        </authorList>
    </citation>
    <scope>NUCLEOTIDE SEQUENCE [LARGE SCALE GENOMIC DNA]</scope>
</reference>
<dbReference type="PANTHER" id="PTHR24161:SF85">
    <property type="entry name" value="PALMITOYLTRANSFERASE HIP14"/>
    <property type="match status" value="1"/>
</dbReference>
<feature type="repeat" description="ANK" evidence="4">
    <location>
        <begin position="95"/>
        <end position="127"/>
    </location>
</feature>
<keyword evidence="6" id="KW-1185">Reference proteome</keyword>
<evidence type="ECO:0000256" key="1">
    <source>
        <dbReference type="ARBA" id="ARBA00012210"/>
    </source>
</evidence>
<dbReference type="Pfam" id="PF12796">
    <property type="entry name" value="Ank_2"/>
    <property type="match status" value="3"/>
</dbReference>
<comment type="caution">
    <text evidence="5">The sequence shown here is derived from an EMBL/GenBank/DDBJ whole genome shotgun (WGS) entry which is preliminary data.</text>
</comment>
<dbReference type="PRINTS" id="PR01415">
    <property type="entry name" value="ANKYRIN"/>
</dbReference>
<feature type="repeat" description="ANK" evidence="4">
    <location>
        <begin position="176"/>
        <end position="208"/>
    </location>
</feature>
<feature type="repeat" description="ANK" evidence="4">
    <location>
        <begin position="128"/>
        <end position="161"/>
    </location>
</feature>
<dbReference type="Gene3D" id="1.25.40.20">
    <property type="entry name" value="Ankyrin repeat-containing domain"/>
    <property type="match status" value="2"/>
</dbReference>
<dbReference type="PROSITE" id="PS50088">
    <property type="entry name" value="ANK_REPEAT"/>
    <property type="match status" value="4"/>
</dbReference>
<dbReference type="SMART" id="SM00248">
    <property type="entry name" value="ANK"/>
    <property type="match status" value="6"/>
</dbReference>
<dbReference type="OrthoDB" id="7464126at2759"/>
<evidence type="ECO:0000256" key="4">
    <source>
        <dbReference type="PROSITE-ProRule" id="PRU00023"/>
    </source>
</evidence>
<evidence type="ECO:0000313" key="6">
    <source>
        <dbReference type="Proteomes" id="UP000754883"/>
    </source>
</evidence>
<name>A0A9N9UN44_9HYPO</name>
<sequence length="348" mass="38110">MTMKINMDNFTLRRVGYTAKFRMKTTVLGENEARQLERLLSYVDVGGGIKTTPFHEAAELGLEVKDAVEAWDINGIESGSSEGERAAMLKMLDETGNTPLHWAVRKGHTQVVMDLLEAGAKTYSTDKDGRTPIMVAAANNAIECMALLLAEGTSTINSRQKSKSRYVSDINKRDPRGLTALHLAAENGNFSLVQLLLDKGASPLSRDKEGWTALHFAACCERNGADADQIAATLDLLINEPNTNIDSRTQDGETPFMAAVRLNQLIAVRFLANAGASYTTITNDSMNLLHYSALYANFEVLAFLNSIGISGTAPKGCGSDSQRRKNLLHSFNYTKWLEIKLSGKIFHC</sequence>
<evidence type="ECO:0000256" key="2">
    <source>
        <dbReference type="ARBA" id="ARBA00022737"/>
    </source>
</evidence>
<dbReference type="SUPFAM" id="SSF48403">
    <property type="entry name" value="Ankyrin repeat"/>
    <property type="match status" value="1"/>
</dbReference>
<organism evidence="5 6">
    <name type="scientific">Clonostachys byssicola</name>
    <dbReference type="NCBI Taxonomy" id="160290"/>
    <lineage>
        <taxon>Eukaryota</taxon>
        <taxon>Fungi</taxon>
        <taxon>Dikarya</taxon>
        <taxon>Ascomycota</taxon>
        <taxon>Pezizomycotina</taxon>
        <taxon>Sordariomycetes</taxon>
        <taxon>Hypocreomycetidae</taxon>
        <taxon>Hypocreales</taxon>
        <taxon>Bionectriaceae</taxon>
        <taxon>Clonostachys</taxon>
    </lineage>
</organism>
<dbReference type="Proteomes" id="UP000754883">
    <property type="component" value="Unassembled WGS sequence"/>
</dbReference>
<protein>
    <recommendedName>
        <fullName evidence="1">protein S-acyltransferase</fullName>
        <ecNumber evidence="1">2.3.1.225</ecNumber>
    </recommendedName>
</protein>
<dbReference type="PROSITE" id="PS50297">
    <property type="entry name" value="ANK_REP_REGION"/>
    <property type="match status" value="3"/>
</dbReference>
<feature type="repeat" description="ANK" evidence="4">
    <location>
        <begin position="251"/>
        <end position="283"/>
    </location>
</feature>
<dbReference type="EC" id="2.3.1.225" evidence="1"/>
<dbReference type="AlphaFoldDB" id="A0A9N9UN44"/>
<accession>A0A9N9UN44</accession>
<keyword evidence="2" id="KW-0677">Repeat</keyword>
<dbReference type="GO" id="GO:0019706">
    <property type="term" value="F:protein-cysteine S-palmitoyltransferase activity"/>
    <property type="evidence" value="ECO:0007669"/>
    <property type="project" value="UniProtKB-EC"/>
</dbReference>
<keyword evidence="3 4" id="KW-0040">ANK repeat</keyword>
<gene>
    <name evidence="5" type="ORF">CBYS24578_00016049</name>
</gene>
<dbReference type="InterPro" id="IPR036770">
    <property type="entry name" value="Ankyrin_rpt-contain_sf"/>
</dbReference>
<proteinExistence type="predicted"/>
<evidence type="ECO:0000256" key="3">
    <source>
        <dbReference type="ARBA" id="ARBA00023043"/>
    </source>
</evidence>
<dbReference type="EMBL" id="CABFNO020001541">
    <property type="protein sequence ID" value="CAG9997055.1"/>
    <property type="molecule type" value="Genomic_DNA"/>
</dbReference>
<dbReference type="PANTHER" id="PTHR24161">
    <property type="entry name" value="ANK_REP_REGION DOMAIN-CONTAINING PROTEIN-RELATED"/>
    <property type="match status" value="1"/>
</dbReference>
<reference evidence="5 6" key="2">
    <citation type="submission" date="2021-10" db="EMBL/GenBank/DDBJ databases">
        <authorList>
            <person name="Piombo E."/>
        </authorList>
    </citation>
    <scope>NUCLEOTIDE SEQUENCE [LARGE SCALE GENOMIC DNA]</scope>
</reference>
<dbReference type="InterPro" id="IPR002110">
    <property type="entry name" value="Ankyrin_rpt"/>
</dbReference>
<evidence type="ECO:0000313" key="5">
    <source>
        <dbReference type="EMBL" id="CAG9997055.1"/>
    </source>
</evidence>